<dbReference type="PANTHER" id="PTHR43214">
    <property type="entry name" value="TWO-COMPONENT RESPONSE REGULATOR"/>
    <property type="match status" value="1"/>
</dbReference>
<accession>A0ABU4TFG3</accession>
<reference evidence="5 6" key="1">
    <citation type="submission" date="2023-11" db="EMBL/GenBank/DDBJ databases">
        <title>Lentzea sokolovensis, sp. nov., Lentzea kristufkii, sp. nov., and Lentzea miocenensis, sp. nov., rare actinobacteria from Sokolov Coal Basin, Miocene lacustrine sediment, Czech Republic.</title>
        <authorList>
            <person name="Lara A."/>
            <person name="Kotroba L."/>
            <person name="Nouioui I."/>
            <person name="Neumann-Schaal M."/>
            <person name="Mast Y."/>
            <person name="Chronakova A."/>
        </authorList>
    </citation>
    <scope>NUCLEOTIDE SEQUENCE [LARGE SCALE GENOMIC DNA]</scope>
    <source>
        <strain evidence="5 6">BCCO 10_0856</strain>
    </source>
</reference>
<feature type="modified residue" description="4-aspartylphosphate" evidence="2">
    <location>
        <position position="53"/>
    </location>
</feature>
<dbReference type="SMART" id="SM00448">
    <property type="entry name" value="REC"/>
    <property type="match status" value="1"/>
</dbReference>
<dbReference type="InterPro" id="IPR011006">
    <property type="entry name" value="CheY-like_superfamily"/>
</dbReference>
<feature type="domain" description="Response regulatory" evidence="4">
    <location>
        <begin position="2"/>
        <end position="118"/>
    </location>
</feature>
<keyword evidence="1" id="KW-0238">DNA-binding</keyword>
<dbReference type="PROSITE" id="PS50110">
    <property type="entry name" value="RESPONSE_REGULATORY"/>
    <property type="match status" value="1"/>
</dbReference>
<name>A0ABU4TFG3_9PSEU</name>
<evidence type="ECO:0000313" key="6">
    <source>
        <dbReference type="Proteomes" id="UP001285521"/>
    </source>
</evidence>
<protein>
    <submittedName>
        <fullName evidence="5">Response regulator transcription factor</fullName>
    </submittedName>
</protein>
<dbReference type="RefSeq" id="WP_319971936.1">
    <property type="nucleotide sequence ID" value="NZ_JAXAVW010000051.1"/>
</dbReference>
<dbReference type="SMART" id="SM00421">
    <property type="entry name" value="HTH_LUXR"/>
    <property type="match status" value="1"/>
</dbReference>
<keyword evidence="6" id="KW-1185">Reference proteome</keyword>
<dbReference type="SUPFAM" id="SSF52172">
    <property type="entry name" value="CheY-like"/>
    <property type="match status" value="1"/>
</dbReference>
<dbReference type="InterPro" id="IPR039420">
    <property type="entry name" value="WalR-like"/>
</dbReference>
<dbReference type="InterPro" id="IPR001789">
    <property type="entry name" value="Sig_transdc_resp-reg_receiver"/>
</dbReference>
<dbReference type="InterPro" id="IPR016032">
    <property type="entry name" value="Sig_transdc_resp-reg_C-effctor"/>
</dbReference>
<dbReference type="CDD" id="cd06170">
    <property type="entry name" value="LuxR_C_like"/>
    <property type="match status" value="1"/>
</dbReference>
<dbReference type="Pfam" id="PF00072">
    <property type="entry name" value="Response_reg"/>
    <property type="match status" value="1"/>
</dbReference>
<dbReference type="PRINTS" id="PR00038">
    <property type="entry name" value="HTHLUXR"/>
</dbReference>
<dbReference type="PROSITE" id="PS50043">
    <property type="entry name" value="HTH_LUXR_2"/>
    <property type="match status" value="1"/>
</dbReference>
<proteinExistence type="predicted"/>
<evidence type="ECO:0000313" key="5">
    <source>
        <dbReference type="EMBL" id="MDX8036921.1"/>
    </source>
</evidence>
<feature type="domain" description="HTH luxR-type" evidence="3">
    <location>
        <begin position="134"/>
        <end position="199"/>
    </location>
</feature>
<dbReference type="Pfam" id="PF00196">
    <property type="entry name" value="GerE"/>
    <property type="match status" value="1"/>
</dbReference>
<dbReference type="InterPro" id="IPR000792">
    <property type="entry name" value="Tscrpt_reg_LuxR_C"/>
</dbReference>
<evidence type="ECO:0000256" key="2">
    <source>
        <dbReference type="PROSITE-ProRule" id="PRU00169"/>
    </source>
</evidence>
<keyword evidence="2" id="KW-0597">Phosphoprotein</keyword>
<evidence type="ECO:0000256" key="1">
    <source>
        <dbReference type="ARBA" id="ARBA00023125"/>
    </source>
</evidence>
<organism evidence="5 6">
    <name type="scientific">Lentzea miocenica</name>
    <dbReference type="NCBI Taxonomy" id="3095431"/>
    <lineage>
        <taxon>Bacteria</taxon>
        <taxon>Bacillati</taxon>
        <taxon>Actinomycetota</taxon>
        <taxon>Actinomycetes</taxon>
        <taxon>Pseudonocardiales</taxon>
        <taxon>Pseudonocardiaceae</taxon>
        <taxon>Lentzea</taxon>
    </lineage>
</organism>
<dbReference type="PANTHER" id="PTHR43214:SF42">
    <property type="entry name" value="TRANSCRIPTIONAL REGULATORY PROTEIN DESR"/>
    <property type="match status" value="1"/>
</dbReference>
<dbReference type="Gene3D" id="3.40.50.2300">
    <property type="match status" value="1"/>
</dbReference>
<comment type="caution">
    <text evidence="5">The sequence shown here is derived from an EMBL/GenBank/DDBJ whole genome shotgun (WGS) entry which is preliminary data.</text>
</comment>
<dbReference type="SUPFAM" id="SSF46894">
    <property type="entry name" value="C-terminal effector domain of the bipartite response regulators"/>
    <property type="match status" value="1"/>
</dbReference>
<evidence type="ECO:0000259" key="4">
    <source>
        <dbReference type="PROSITE" id="PS50110"/>
    </source>
</evidence>
<evidence type="ECO:0000259" key="3">
    <source>
        <dbReference type="PROSITE" id="PS50043"/>
    </source>
</evidence>
<dbReference type="EMBL" id="JAXAVW010000051">
    <property type="protein sequence ID" value="MDX8036921.1"/>
    <property type="molecule type" value="Genomic_DNA"/>
</dbReference>
<gene>
    <name evidence="5" type="ORF">SK803_42570</name>
</gene>
<sequence>MSVLLAGDVTPVPGALDTLLNSEPDLHVVASVASRDEIIPAVVRSKPDVVVLDLGLHSVGGLSATTSIYDTAPETRILVRTSLGRPGTLRRARNAGVNGIILRDAPAGELAEAIRGVATGRRIDSQLALDEMAWDNDQRPLTRRELDVLRLASDAADTREIARTLYLSVGTVRNCLTAATAKLEARNRVDALRIARTAGWY</sequence>
<dbReference type="Proteomes" id="UP001285521">
    <property type="component" value="Unassembled WGS sequence"/>
</dbReference>